<evidence type="ECO:0000256" key="1">
    <source>
        <dbReference type="SAM" id="Coils"/>
    </source>
</evidence>
<proteinExistence type="predicted"/>
<sequence length="546" mass="58031">MAVAAVAAVAFSPSGRPALTFQALGTEFSAPCSWAVELLTGSRGLSAGVPAVPTCRLAAILASAGIAAAALERRRQRLPARRVSRRVQGESGGGNELPSDETLRQSLNSRLPPELRFGREAAFNAEATLRRADERIAELGIDLEKADRELKELARILPPLPVDGPPIALCCLGGEAGFCRGAVEQQALAAALRARLLPRPEAILRWLDLEGVPQLATEDLSSQLGPECAALAIWASRQSPSEERVAISGLAALLQKLPESVRRIVLISDSAGGALERFITAAVRERSPNASPLRSCILRADLCSDGESLSAVREIPAKVLAKLPATVRDAAWGLRSTLVGSSASTLVGGILQSLQFGGAGFLDGTYSPSTSATTPEAVAAVLEFALRRGVDVPEVTVTGGAEEADWDEVMLPLVGPELWRLPVEDANRARSWLRGWVEFNFCRGASQEAVAKKAGLRTPVEVRMTLHGACFKFMPSSSGRTPGAGIDGLSDGGLEILVDGEGDGSPGRIRVRRCAYGWRTQPRESSERAILSKLRRDWETSQSFQS</sequence>
<dbReference type="Proteomes" id="UP000626109">
    <property type="component" value="Unassembled WGS sequence"/>
</dbReference>
<accession>A0A813KKH8</accession>
<keyword evidence="1" id="KW-0175">Coiled coil</keyword>
<comment type="caution">
    <text evidence="3">The sequence shown here is derived from an EMBL/GenBank/DDBJ whole genome shotgun (WGS) entry which is preliminary data.</text>
</comment>
<name>A0A813KKH8_POLGL</name>
<dbReference type="AlphaFoldDB" id="A0A813KKH8"/>
<reference evidence="3" key="1">
    <citation type="submission" date="2021-02" db="EMBL/GenBank/DDBJ databases">
        <authorList>
            <person name="Dougan E. K."/>
            <person name="Rhodes N."/>
            <person name="Thang M."/>
            <person name="Chan C."/>
        </authorList>
    </citation>
    <scope>NUCLEOTIDE SEQUENCE</scope>
</reference>
<feature type="region of interest" description="Disordered" evidence="2">
    <location>
        <begin position="80"/>
        <end position="103"/>
    </location>
</feature>
<evidence type="ECO:0000313" key="4">
    <source>
        <dbReference type="Proteomes" id="UP000626109"/>
    </source>
</evidence>
<gene>
    <name evidence="3" type="ORF">PGLA2088_LOCUS33965</name>
</gene>
<evidence type="ECO:0000256" key="2">
    <source>
        <dbReference type="SAM" id="MobiDB-lite"/>
    </source>
</evidence>
<protein>
    <submittedName>
        <fullName evidence="3">Uncharacterized protein</fullName>
    </submittedName>
</protein>
<organism evidence="3 4">
    <name type="scientific">Polarella glacialis</name>
    <name type="common">Dinoflagellate</name>
    <dbReference type="NCBI Taxonomy" id="89957"/>
    <lineage>
        <taxon>Eukaryota</taxon>
        <taxon>Sar</taxon>
        <taxon>Alveolata</taxon>
        <taxon>Dinophyceae</taxon>
        <taxon>Suessiales</taxon>
        <taxon>Suessiaceae</taxon>
        <taxon>Polarella</taxon>
    </lineage>
</organism>
<dbReference type="EMBL" id="CAJNNW010031109">
    <property type="protein sequence ID" value="CAE8705982.1"/>
    <property type="molecule type" value="Genomic_DNA"/>
</dbReference>
<feature type="coiled-coil region" evidence="1">
    <location>
        <begin position="129"/>
        <end position="156"/>
    </location>
</feature>
<evidence type="ECO:0000313" key="3">
    <source>
        <dbReference type="EMBL" id="CAE8705982.1"/>
    </source>
</evidence>